<protein>
    <submittedName>
        <fullName evidence="2">Uncharacterized protein</fullName>
    </submittedName>
</protein>
<evidence type="ECO:0000313" key="2">
    <source>
        <dbReference type="EMBL" id="MDN7934489.1"/>
    </source>
</evidence>
<name>A0ABT8PHJ9_9BURK</name>
<feature type="compositionally biased region" description="Polar residues" evidence="1">
    <location>
        <begin position="53"/>
        <end position="64"/>
    </location>
</feature>
<evidence type="ECO:0000313" key="3">
    <source>
        <dbReference type="Proteomes" id="UP001171606"/>
    </source>
</evidence>
<evidence type="ECO:0000256" key="1">
    <source>
        <dbReference type="SAM" id="MobiDB-lite"/>
    </source>
</evidence>
<feature type="region of interest" description="Disordered" evidence="1">
    <location>
        <begin position="88"/>
        <end position="107"/>
    </location>
</feature>
<reference evidence="2" key="1">
    <citation type="submission" date="2023-07" db="EMBL/GenBank/DDBJ databases">
        <title>A collection of bacterial strains from the Burkholderia cepacia Research Laboratory and Repository.</title>
        <authorList>
            <person name="Lipuma J."/>
            <person name="Spilker T."/>
            <person name="Caverly L."/>
        </authorList>
    </citation>
    <scope>NUCLEOTIDE SEQUENCE</scope>
    <source>
        <strain evidence="2">AU42020</strain>
    </source>
</reference>
<keyword evidence="3" id="KW-1185">Reference proteome</keyword>
<dbReference type="RefSeq" id="WP_175911291.1">
    <property type="nucleotide sequence ID" value="NZ_CADFDC010000003.1"/>
</dbReference>
<dbReference type="Proteomes" id="UP001171606">
    <property type="component" value="Unassembled WGS sequence"/>
</dbReference>
<organism evidence="2 3">
    <name type="scientific">Burkholderia metallica</name>
    <dbReference type="NCBI Taxonomy" id="488729"/>
    <lineage>
        <taxon>Bacteria</taxon>
        <taxon>Pseudomonadati</taxon>
        <taxon>Pseudomonadota</taxon>
        <taxon>Betaproteobacteria</taxon>
        <taxon>Burkholderiales</taxon>
        <taxon>Burkholderiaceae</taxon>
        <taxon>Burkholderia</taxon>
        <taxon>Burkholderia cepacia complex</taxon>
    </lineage>
</organism>
<comment type="caution">
    <text evidence="2">The sequence shown here is derived from an EMBL/GenBank/DDBJ whole genome shotgun (WGS) entry which is preliminary data.</text>
</comment>
<proteinExistence type="predicted"/>
<sequence length="107" mass="11272">MDEGHGADGSRLGCSTHPELRRARINGVQKNGAPVQKTAWGHITHRQEAGGSPSASSSTRQFPGSVQRSIIVTAAPWFTAILMPAGASWPARKRKPAGGFFHGRGSA</sequence>
<feature type="region of interest" description="Disordered" evidence="1">
    <location>
        <begin position="26"/>
        <end position="64"/>
    </location>
</feature>
<accession>A0ABT8PHJ9</accession>
<dbReference type="EMBL" id="JAUJSQ010000010">
    <property type="protein sequence ID" value="MDN7934489.1"/>
    <property type="molecule type" value="Genomic_DNA"/>
</dbReference>
<gene>
    <name evidence="2" type="ORF">QZM52_24675</name>
</gene>